<dbReference type="AlphaFoldDB" id="A0A5C0SIX1"/>
<evidence type="ECO:0000313" key="2">
    <source>
        <dbReference type="Proteomes" id="UP000324646"/>
    </source>
</evidence>
<dbReference type="RefSeq" id="WP_148810340.1">
    <property type="nucleotide sequence ID" value="NZ_CP042243.1"/>
</dbReference>
<keyword evidence="2" id="KW-1185">Reference proteome</keyword>
<accession>A0A5C0SIX1</accession>
<reference evidence="1 2" key="1">
    <citation type="submission" date="2019-07" db="EMBL/GenBank/DDBJ databases">
        <title>Complete genome of Crassaminicella thermophila SY095.</title>
        <authorList>
            <person name="Li X."/>
        </authorList>
    </citation>
    <scope>NUCLEOTIDE SEQUENCE [LARGE SCALE GENOMIC DNA]</scope>
    <source>
        <strain evidence="1 2">SY095</strain>
    </source>
</reference>
<organism evidence="1 2">
    <name type="scientific">Crassaminicella thermophila</name>
    <dbReference type="NCBI Taxonomy" id="2599308"/>
    <lineage>
        <taxon>Bacteria</taxon>
        <taxon>Bacillati</taxon>
        <taxon>Bacillota</taxon>
        <taxon>Clostridia</taxon>
        <taxon>Eubacteriales</taxon>
        <taxon>Clostridiaceae</taxon>
        <taxon>Crassaminicella</taxon>
    </lineage>
</organism>
<dbReference type="EMBL" id="CP042243">
    <property type="protein sequence ID" value="QEK13168.1"/>
    <property type="molecule type" value="Genomic_DNA"/>
</dbReference>
<evidence type="ECO:0000313" key="1">
    <source>
        <dbReference type="EMBL" id="QEK13168.1"/>
    </source>
</evidence>
<name>A0A5C0SIX1_CRATE</name>
<gene>
    <name evidence="1" type="ORF">FQB35_13045</name>
</gene>
<protein>
    <submittedName>
        <fullName evidence="1">Uncharacterized protein</fullName>
    </submittedName>
</protein>
<dbReference type="Proteomes" id="UP000324646">
    <property type="component" value="Chromosome"/>
</dbReference>
<sequence length="88" mass="10213">MANPLAKSIMNNIANKIKKEAVKEGNFKIDKHYEALLKDVMYKGAKAEEKASSYTMKWDDYLKTEVKEVNAKRMMTLEEFSCKRFGNK</sequence>
<proteinExistence type="predicted"/>
<dbReference type="KEGG" id="crs:FQB35_13045"/>
<dbReference type="OrthoDB" id="1955010at2"/>